<dbReference type="PANTHER" id="PTHR10120">
    <property type="entry name" value="CAAX PRENYL PROTEASE 1"/>
    <property type="match status" value="1"/>
</dbReference>
<dbReference type="InterPro" id="IPR027057">
    <property type="entry name" value="CAXX_Prtase_1"/>
</dbReference>
<dbReference type="Pfam" id="PF16491">
    <property type="entry name" value="Peptidase_M48_N"/>
    <property type="match status" value="1"/>
</dbReference>
<evidence type="ECO:0000256" key="5">
    <source>
        <dbReference type="ARBA" id="ARBA00022801"/>
    </source>
</evidence>
<proteinExistence type="inferred from homology"/>
<evidence type="ECO:0000313" key="19">
    <source>
        <dbReference type="Proteomes" id="UP000789739"/>
    </source>
</evidence>
<evidence type="ECO:0000256" key="15">
    <source>
        <dbReference type="RuleBase" id="RU366005"/>
    </source>
</evidence>
<keyword evidence="5 15" id="KW-0378">Hydrolase</keyword>
<dbReference type="Pfam" id="PF01435">
    <property type="entry name" value="Peptidase_M48"/>
    <property type="match status" value="1"/>
</dbReference>
<evidence type="ECO:0000256" key="2">
    <source>
        <dbReference type="ARBA" id="ARBA00022670"/>
    </source>
</evidence>
<evidence type="ECO:0000256" key="10">
    <source>
        <dbReference type="ARBA" id="ARBA00023136"/>
    </source>
</evidence>
<evidence type="ECO:0000256" key="6">
    <source>
        <dbReference type="ARBA" id="ARBA00022824"/>
    </source>
</evidence>
<keyword evidence="19" id="KW-1185">Reference proteome</keyword>
<keyword evidence="7 14" id="KW-0862">Zinc</keyword>
<dbReference type="CDD" id="cd07343">
    <property type="entry name" value="M48A_Zmpste24p_like"/>
    <property type="match status" value="1"/>
</dbReference>
<keyword evidence="10 15" id="KW-0472">Membrane</keyword>
<feature type="transmembrane region" description="Helical" evidence="15">
    <location>
        <begin position="340"/>
        <end position="362"/>
    </location>
</feature>
<feature type="domain" description="CAAX prenyl protease 1 N-terminal" evidence="17">
    <location>
        <begin position="36"/>
        <end position="219"/>
    </location>
</feature>
<protein>
    <recommendedName>
        <fullName evidence="15">CAAX prenyl protease</fullName>
        <ecNumber evidence="15">3.4.24.84</ecNumber>
    </recommendedName>
</protein>
<evidence type="ECO:0000256" key="9">
    <source>
        <dbReference type="ARBA" id="ARBA00023049"/>
    </source>
</evidence>
<dbReference type="InterPro" id="IPR032456">
    <property type="entry name" value="Peptidase_M48_N"/>
</dbReference>
<keyword evidence="4 14" id="KW-0479">Metal-binding</keyword>
<evidence type="ECO:0000256" key="8">
    <source>
        <dbReference type="ARBA" id="ARBA00022989"/>
    </source>
</evidence>
<feature type="transmembrane region" description="Helical" evidence="15">
    <location>
        <begin position="190"/>
        <end position="209"/>
    </location>
</feature>
<feature type="active site" evidence="13">
    <location>
        <position position="293"/>
    </location>
</feature>
<evidence type="ECO:0000256" key="1">
    <source>
        <dbReference type="ARBA" id="ARBA00004477"/>
    </source>
</evidence>
<dbReference type="OrthoDB" id="360839at2759"/>
<feature type="transmembrane region" description="Helical" evidence="15">
    <location>
        <begin position="78"/>
        <end position="97"/>
    </location>
</feature>
<accession>A0A9N9CCU6</accession>
<comment type="function">
    <text evidence="15">Proteolytically removes the C-terminal three residues of farnesylated proteins.</text>
</comment>
<dbReference type="GO" id="GO:0004222">
    <property type="term" value="F:metalloendopeptidase activity"/>
    <property type="evidence" value="ECO:0007669"/>
    <property type="project" value="UniProtKB-UniRule"/>
</dbReference>
<keyword evidence="6 15" id="KW-0256">Endoplasmic reticulum</keyword>
<dbReference type="GO" id="GO:0046872">
    <property type="term" value="F:metal ion binding"/>
    <property type="evidence" value="ECO:0007669"/>
    <property type="project" value="UniProtKB-UniRule"/>
</dbReference>
<reference evidence="18" key="1">
    <citation type="submission" date="2021-06" db="EMBL/GenBank/DDBJ databases">
        <authorList>
            <person name="Kallberg Y."/>
            <person name="Tangrot J."/>
            <person name="Rosling A."/>
        </authorList>
    </citation>
    <scope>NUCLEOTIDE SEQUENCE</scope>
    <source>
        <strain evidence="18">BR232B</strain>
    </source>
</reference>
<dbReference type="EMBL" id="CAJVPI010001144">
    <property type="protein sequence ID" value="CAG8597254.1"/>
    <property type="molecule type" value="Genomic_DNA"/>
</dbReference>
<evidence type="ECO:0000256" key="12">
    <source>
        <dbReference type="ARBA" id="ARBA00060927"/>
    </source>
</evidence>
<feature type="binding site" evidence="14">
    <location>
        <position position="296"/>
    </location>
    <ligand>
        <name>Zn(2+)</name>
        <dbReference type="ChEBI" id="CHEBI:29105"/>
        <note>catalytic</note>
    </ligand>
</feature>
<keyword evidence="9 15" id="KW-0482">Metalloprotease</keyword>
<comment type="caution">
    <text evidence="18">The sequence shown here is derived from an EMBL/GenBank/DDBJ whole genome shotgun (WGS) entry which is preliminary data.</text>
</comment>
<comment type="subcellular location">
    <subcellularLocation>
        <location evidence="1 15">Endoplasmic reticulum membrane</location>
        <topology evidence="1 15">Multi-pass membrane protein</topology>
    </subcellularLocation>
</comment>
<comment type="catalytic activity">
    <reaction evidence="11 15">
        <text>Hydrolyzes the peptide bond -P2-(S-farnesyl or geranylgeranyl)C-P1'-P2'-P3'-COOH where P1' and P2' are amino acids with aliphatic side chains and P3' is any C-terminal residue.</text>
        <dbReference type="EC" id="3.4.24.84"/>
    </reaction>
</comment>
<feature type="binding site" evidence="14">
    <location>
        <position position="292"/>
    </location>
    <ligand>
        <name>Zn(2+)</name>
        <dbReference type="ChEBI" id="CHEBI:29105"/>
        <note>catalytic</note>
    </ligand>
</feature>
<dbReference type="Gene3D" id="3.30.2010.10">
    <property type="entry name" value="Metalloproteases ('zincins'), catalytic domain"/>
    <property type="match status" value="1"/>
</dbReference>
<feature type="transmembrane region" description="Helical" evidence="15">
    <location>
        <begin position="302"/>
        <end position="320"/>
    </location>
</feature>
<evidence type="ECO:0000313" key="18">
    <source>
        <dbReference type="EMBL" id="CAG8597254.1"/>
    </source>
</evidence>
<dbReference type="FunFam" id="3.30.2010.10:FF:000002">
    <property type="entry name" value="CAAX prenyl protease"/>
    <property type="match status" value="1"/>
</dbReference>
<name>A0A9N9CCU6_9GLOM</name>
<feature type="transmembrane region" description="Helical" evidence="15">
    <location>
        <begin position="117"/>
        <end position="143"/>
    </location>
</feature>
<sequence length="428" mass="49915">MFGIDLQAEETPYKEYVLYFSLLAYVGEQYLSLRQYWKLCEPDPPKSLRDIDEVKKKFPNAQAYGKDRLKFRFVSESFVQLQTIAYLVFDLYPWLWIASGNWLAYAGYGEEYEITQSLVFTVLLSLLTWIMSLPLTLYNTFVIEERHGFNKMTLRLFFMDTLKGFLLAGVIGLPVVATVLQIIKWTGYNFYVYVWAFMLVFNFILITIYPTFIQPMFNKVDPLPDGQLRTEIEKLASSINFPLKQLYKIDGSTRSAHSNAYFYGFFKNKRIVLFDTLLDQVEREEILAIVGHELGHWALNHTVKVLVISQAQIFILFYVFSQFINNKALYESFGFTTMPVLIGLFLFQLIYAPVETVTTFLMNVLSRKHEFEADAYAKRLGFGAQLRSGLIKIQVKNLTNINNDDWFSKYHFSHPPLPERLNALEKTE</sequence>
<feature type="domain" description="Peptidase M48" evidence="16">
    <location>
        <begin position="223"/>
        <end position="427"/>
    </location>
</feature>
<gene>
    <name evidence="18" type="ORF">PBRASI_LOCUS7449</name>
</gene>
<evidence type="ECO:0000256" key="7">
    <source>
        <dbReference type="ARBA" id="ARBA00022833"/>
    </source>
</evidence>
<dbReference type="GO" id="GO:0005789">
    <property type="term" value="C:endoplasmic reticulum membrane"/>
    <property type="evidence" value="ECO:0007669"/>
    <property type="project" value="UniProtKB-SubCell"/>
</dbReference>
<dbReference type="InterPro" id="IPR001915">
    <property type="entry name" value="Peptidase_M48"/>
</dbReference>
<dbReference type="GO" id="GO:0071586">
    <property type="term" value="P:CAAX-box protein processing"/>
    <property type="evidence" value="ECO:0007669"/>
    <property type="project" value="UniProtKB-UniRule"/>
</dbReference>
<feature type="active site" description="Proton donor" evidence="13">
    <location>
        <position position="374"/>
    </location>
</feature>
<evidence type="ECO:0000256" key="11">
    <source>
        <dbReference type="ARBA" id="ARBA00044456"/>
    </source>
</evidence>
<comment type="similarity">
    <text evidence="12 15">Belongs to the peptidase M48A family.</text>
</comment>
<evidence type="ECO:0000256" key="13">
    <source>
        <dbReference type="PIRSR" id="PIRSR627057-1"/>
    </source>
</evidence>
<evidence type="ECO:0000259" key="16">
    <source>
        <dbReference type="Pfam" id="PF01435"/>
    </source>
</evidence>
<keyword evidence="2 15" id="KW-0645">Protease</keyword>
<evidence type="ECO:0000256" key="3">
    <source>
        <dbReference type="ARBA" id="ARBA00022692"/>
    </source>
</evidence>
<feature type="transmembrane region" description="Helical" evidence="15">
    <location>
        <begin position="164"/>
        <end position="184"/>
    </location>
</feature>
<organism evidence="18 19">
    <name type="scientific">Paraglomus brasilianum</name>
    <dbReference type="NCBI Taxonomy" id="144538"/>
    <lineage>
        <taxon>Eukaryota</taxon>
        <taxon>Fungi</taxon>
        <taxon>Fungi incertae sedis</taxon>
        <taxon>Mucoromycota</taxon>
        <taxon>Glomeromycotina</taxon>
        <taxon>Glomeromycetes</taxon>
        <taxon>Paraglomerales</taxon>
        <taxon>Paraglomeraceae</taxon>
        <taxon>Paraglomus</taxon>
    </lineage>
</organism>
<dbReference type="EC" id="3.4.24.84" evidence="15"/>
<keyword evidence="8 15" id="KW-1133">Transmembrane helix</keyword>
<keyword evidence="3 15" id="KW-0812">Transmembrane</keyword>
<evidence type="ECO:0000259" key="17">
    <source>
        <dbReference type="Pfam" id="PF16491"/>
    </source>
</evidence>
<dbReference type="Proteomes" id="UP000789739">
    <property type="component" value="Unassembled WGS sequence"/>
</dbReference>
<dbReference type="AlphaFoldDB" id="A0A9N9CCU6"/>
<feature type="binding site" evidence="14">
    <location>
        <position position="370"/>
    </location>
    <ligand>
        <name>Zn(2+)</name>
        <dbReference type="ChEBI" id="CHEBI:29105"/>
        <note>catalytic</note>
    </ligand>
</feature>
<comment type="cofactor">
    <cofactor evidence="14 15">
        <name>Zn(2+)</name>
        <dbReference type="ChEBI" id="CHEBI:29105"/>
    </cofactor>
    <text evidence="14 15">Binds 1 zinc ion per subunit.</text>
</comment>
<evidence type="ECO:0000256" key="14">
    <source>
        <dbReference type="PIRSR" id="PIRSR627057-2"/>
    </source>
</evidence>
<evidence type="ECO:0000256" key="4">
    <source>
        <dbReference type="ARBA" id="ARBA00022723"/>
    </source>
</evidence>